<evidence type="ECO:0000256" key="3">
    <source>
        <dbReference type="ARBA" id="ARBA00022737"/>
    </source>
</evidence>
<dbReference type="FunFam" id="3.30.160.60:FF:001465">
    <property type="entry name" value="Zinc finger protein 560"/>
    <property type="match status" value="1"/>
</dbReference>
<protein>
    <submittedName>
        <fullName evidence="13">CSON013834 protein</fullName>
    </submittedName>
</protein>
<dbReference type="Pfam" id="PF07776">
    <property type="entry name" value="zf-AD"/>
    <property type="match status" value="1"/>
</dbReference>
<feature type="domain" description="C2H2-type" evidence="11">
    <location>
        <begin position="335"/>
        <end position="363"/>
    </location>
</feature>
<evidence type="ECO:0000256" key="6">
    <source>
        <dbReference type="ARBA" id="ARBA00023125"/>
    </source>
</evidence>
<evidence type="ECO:0000256" key="2">
    <source>
        <dbReference type="ARBA" id="ARBA00022723"/>
    </source>
</evidence>
<dbReference type="VEuPathDB" id="VectorBase:CSON013834"/>
<keyword evidence="6" id="KW-0238">DNA-binding</keyword>
<dbReference type="InterPro" id="IPR013087">
    <property type="entry name" value="Znf_C2H2_type"/>
</dbReference>
<gene>
    <name evidence="13" type="primary">CSON013834</name>
</gene>
<dbReference type="PANTHER" id="PTHR24379">
    <property type="entry name" value="KRAB AND ZINC FINGER DOMAIN-CONTAINING"/>
    <property type="match status" value="1"/>
</dbReference>
<evidence type="ECO:0000256" key="1">
    <source>
        <dbReference type="ARBA" id="ARBA00004123"/>
    </source>
</evidence>
<feature type="domain" description="C2H2-type" evidence="11">
    <location>
        <begin position="704"/>
        <end position="732"/>
    </location>
</feature>
<feature type="domain" description="C2H2-type" evidence="11">
    <location>
        <begin position="766"/>
        <end position="790"/>
    </location>
</feature>
<feature type="binding site" evidence="9">
    <location>
        <position position="54"/>
    </location>
    <ligand>
        <name>Zn(2+)</name>
        <dbReference type="ChEBI" id="CHEBI:29105"/>
    </ligand>
</feature>
<dbReference type="InterPro" id="IPR036236">
    <property type="entry name" value="Znf_C2H2_sf"/>
</dbReference>
<feature type="domain" description="ZAD" evidence="12">
    <location>
        <begin position="3"/>
        <end position="78"/>
    </location>
</feature>
<accession>A0A336LRP8</accession>
<evidence type="ECO:0000256" key="7">
    <source>
        <dbReference type="ARBA" id="ARBA00023242"/>
    </source>
</evidence>
<feature type="binding site" evidence="9">
    <location>
        <position position="5"/>
    </location>
    <ligand>
        <name>Zn(2+)</name>
        <dbReference type="ChEBI" id="CHEBI:29105"/>
    </ligand>
</feature>
<dbReference type="OMA" id="RIDEMLM"/>
<comment type="subcellular location">
    <subcellularLocation>
        <location evidence="1">Nucleus</location>
    </subcellularLocation>
</comment>
<feature type="domain" description="C2H2-type" evidence="11">
    <location>
        <begin position="306"/>
        <end position="334"/>
    </location>
</feature>
<organism evidence="13">
    <name type="scientific">Culicoides sonorensis</name>
    <name type="common">Biting midge</name>
    <dbReference type="NCBI Taxonomy" id="179676"/>
    <lineage>
        <taxon>Eukaryota</taxon>
        <taxon>Metazoa</taxon>
        <taxon>Ecdysozoa</taxon>
        <taxon>Arthropoda</taxon>
        <taxon>Hexapoda</taxon>
        <taxon>Insecta</taxon>
        <taxon>Pterygota</taxon>
        <taxon>Neoptera</taxon>
        <taxon>Endopterygota</taxon>
        <taxon>Diptera</taxon>
        <taxon>Nematocera</taxon>
        <taxon>Chironomoidea</taxon>
        <taxon>Ceratopogonidae</taxon>
        <taxon>Ceratopogoninae</taxon>
        <taxon>Culicoides</taxon>
        <taxon>Monoculicoides</taxon>
    </lineage>
</organism>
<feature type="domain" description="C2H2-type" evidence="11">
    <location>
        <begin position="912"/>
        <end position="934"/>
    </location>
</feature>
<keyword evidence="3" id="KW-0677">Repeat</keyword>
<dbReference type="SUPFAM" id="SSF57716">
    <property type="entry name" value="Glucocorticoid receptor-like (DNA-binding domain)"/>
    <property type="match status" value="1"/>
</dbReference>
<reference evidence="13" key="1">
    <citation type="submission" date="2018-07" db="EMBL/GenBank/DDBJ databases">
        <authorList>
            <person name="Quirk P.G."/>
            <person name="Krulwich T.A."/>
        </authorList>
    </citation>
    <scope>NUCLEOTIDE SEQUENCE</scope>
</reference>
<dbReference type="InterPro" id="IPR012934">
    <property type="entry name" value="Znf_AD"/>
</dbReference>
<feature type="binding site" evidence="9">
    <location>
        <position position="8"/>
    </location>
    <ligand>
        <name>Zn(2+)</name>
        <dbReference type="ChEBI" id="CHEBI:29105"/>
    </ligand>
</feature>
<dbReference type="Gene3D" id="3.30.160.60">
    <property type="entry name" value="Classic Zinc Finger"/>
    <property type="match status" value="10"/>
</dbReference>
<dbReference type="GO" id="GO:0003677">
    <property type="term" value="F:DNA binding"/>
    <property type="evidence" value="ECO:0007669"/>
    <property type="project" value="UniProtKB-KW"/>
</dbReference>
<evidence type="ECO:0000256" key="8">
    <source>
        <dbReference type="PROSITE-ProRule" id="PRU00042"/>
    </source>
</evidence>
<dbReference type="PANTHER" id="PTHR24379:SF121">
    <property type="entry name" value="C2H2-TYPE DOMAIN-CONTAINING PROTEIN"/>
    <property type="match status" value="1"/>
</dbReference>
<feature type="domain" description="C2H2-type" evidence="11">
    <location>
        <begin position="393"/>
        <end position="422"/>
    </location>
</feature>
<dbReference type="SUPFAM" id="SSF57667">
    <property type="entry name" value="beta-beta-alpha zinc fingers"/>
    <property type="match status" value="8"/>
</dbReference>
<feature type="domain" description="C2H2-type" evidence="11">
    <location>
        <begin position="856"/>
        <end position="883"/>
    </location>
</feature>
<keyword evidence="2 9" id="KW-0479">Metal-binding</keyword>
<feature type="domain" description="C2H2-type" evidence="11">
    <location>
        <begin position="365"/>
        <end position="388"/>
    </location>
</feature>
<dbReference type="GO" id="GO:0005634">
    <property type="term" value="C:nucleus"/>
    <property type="evidence" value="ECO:0007669"/>
    <property type="project" value="UniProtKB-SubCell"/>
</dbReference>
<feature type="domain" description="C2H2-type" evidence="11">
    <location>
        <begin position="737"/>
        <end position="765"/>
    </location>
</feature>
<dbReference type="Pfam" id="PF00096">
    <property type="entry name" value="zf-C2H2"/>
    <property type="match status" value="7"/>
</dbReference>
<evidence type="ECO:0000259" key="12">
    <source>
        <dbReference type="PROSITE" id="PS51915"/>
    </source>
</evidence>
<dbReference type="PROSITE" id="PS50157">
    <property type="entry name" value="ZINC_FINGER_C2H2_2"/>
    <property type="match status" value="15"/>
</dbReference>
<feature type="domain" description="C2H2-type" evidence="11">
    <location>
        <begin position="826"/>
        <end position="855"/>
    </location>
</feature>
<keyword evidence="4 8" id="KW-0863">Zinc-finger</keyword>
<feature type="domain" description="C2H2-type" evidence="11">
    <location>
        <begin position="884"/>
        <end position="912"/>
    </location>
</feature>
<keyword evidence="7" id="KW-0539">Nucleus</keyword>
<feature type="domain" description="C2H2-type" evidence="11">
    <location>
        <begin position="243"/>
        <end position="271"/>
    </location>
</feature>
<feature type="region of interest" description="Disordered" evidence="10">
    <location>
        <begin position="546"/>
        <end position="566"/>
    </location>
</feature>
<dbReference type="PROSITE" id="PS00028">
    <property type="entry name" value="ZINC_FINGER_C2H2_1"/>
    <property type="match status" value="16"/>
</dbReference>
<evidence type="ECO:0000259" key="11">
    <source>
        <dbReference type="PROSITE" id="PS50157"/>
    </source>
</evidence>
<feature type="domain" description="C2H2-type" evidence="11">
    <location>
        <begin position="423"/>
        <end position="450"/>
    </location>
</feature>
<evidence type="ECO:0000256" key="5">
    <source>
        <dbReference type="ARBA" id="ARBA00022833"/>
    </source>
</evidence>
<feature type="domain" description="C2H2-type" evidence="11">
    <location>
        <begin position="798"/>
        <end position="825"/>
    </location>
</feature>
<evidence type="ECO:0000313" key="13">
    <source>
        <dbReference type="EMBL" id="SSX19393.1"/>
    </source>
</evidence>
<evidence type="ECO:0000256" key="9">
    <source>
        <dbReference type="PROSITE-ProRule" id="PRU01263"/>
    </source>
</evidence>
<name>A0A336LRP8_CULSO</name>
<dbReference type="SMART" id="SM00868">
    <property type="entry name" value="zf-AD"/>
    <property type="match status" value="2"/>
</dbReference>
<feature type="domain" description="C2H2-type" evidence="11">
    <location>
        <begin position="451"/>
        <end position="479"/>
    </location>
</feature>
<proteinExistence type="predicted"/>
<dbReference type="AlphaFoldDB" id="A0A336LRP8"/>
<dbReference type="GO" id="GO:0000122">
    <property type="term" value="P:negative regulation of transcription by RNA polymerase II"/>
    <property type="evidence" value="ECO:0007669"/>
    <property type="project" value="UniProtKB-ARBA"/>
</dbReference>
<dbReference type="SMART" id="SM00355">
    <property type="entry name" value="ZnF_C2H2"/>
    <property type="match status" value="19"/>
</dbReference>
<dbReference type="GO" id="GO:0008270">
    <property type="term" value="F:zinc ion binding"/>
    <property type="evidence" value="ECO:0007669"/>
    <property type="project" value="UniProtKB-UniRule"/>
</dbReference>
<sequence length="944" mass="110678">MENICRICLNSSAILIDMRSSRYELTDKNFYDLFEECTNIYLKETESSLICSICKNILKDAYELRVKAQNSTEYLRSKIIEFVEAKYELNTEIKAEKLEPSDDDFHNNDCELNDEVDSNDFTAKENEENFQCDTALVKDEFDSIGENEELEDELIGNSSLIQRINAVKIMNKQNKTPKIESHFKHHCRYCLQPKKNIRARNKCENQHIKENDGLECHHCGAKLVSRFRLIKHIFRHILDPCRFKCTICQSGFETKSDLSQHKKKFHPNMNKYTRVCQICGRFVSNANFKSHMLRSHSTDPISVKKYICDLCDKRFIDRDEILKHIEQVHLNLAKYKCDICSKAFKQNSRLRYHKENLHSDIKKEFPCEICGKIFKNSELLNSHKISHSTVYKYKCTFPGCVAEFKHSNSLRMHQLVHGPRKTYQCEICFKPFTHPIGLKSHKLQHYPEKHHKCGICGKTFIWKADLQRHIEVVHEGKRFNCPECGAGMSKKKETESSLICTDCKNILKIAYELRVKAQKSTEYLRTKTIEFVEAKYEPITEIKEELEASDNEPQIDTTEFHDDLNSNESDFEIKDDIKDEKIESQQLEKPADDSIKNGTKKLKSEASTIKTHWDFRCRYCLTLKSSSRMRVKCEQKHLKQNNGVECHHCGFKSHSRSQLMHHIFIHLFDPDRFKCTQCPAVYRAQASLYAHVNKRHPSADRPILMCQICGRDFTTKNNFRGHMLRLHSDDPESVRKLVCDICGKRFILHTEIKKHIEAVHLQIRKYSCKFCKKTFKYFPNYRNHIEAEHSDSIVKKSFVCSICGKVLKSRNSLNAHQMIHTGEYKFKCPHEGCNSVFKQKGCLRSHSKIHQPTQIYQCEYCPKTFTHIVSLRGHRRLHDPNKLFKCNLCDKFYKWQQHLQEHIEVVHQGKRYDCPACGCGMTSKNNLKRHIQQHCTQGVKKRVT</sequence>
<dbReference type="EMBL" id="UFQT01000071">
    <property type="protein sequence ID" value="SSX19393.1"/>
    <property type="molecule type" value="Genomic_DNA"/>
</dbReference>
<evidence type="ECO:0000256" key="10">
    <source>
        <dbReference type="SAM" id="MobiDB-lite"/>
    </source>
</evidence>
<keyword evidence="5 9" id="KW-0862">Zinc</keyword>
<evidence type="ECO:0000256" key="4">
    <source>
        <dbReference type="ARBA" id="ARBA00022771"/>
    </source>
</evidence>
<feature type="binding site" evidence="9">
    <location>
        <position position="51"/>
    </location>
    <ligand>
        <name>Zn(2+)</name>
        <dbReference type="ChEBI" id="CHEBI:29105"/>
    </ligand>
</feature>
<dbReference type="PROSITE" id="PS51915">
    <property type="entry name" value="ZAD"/>
    <property type="match status" value="1"/>
</dbReference>